<gene>
    <name evidence="1" type="ORF">OG699_37675</name>
</gene>
<dbReference type="EMBL" id="CP109546">
    <property type="protein sequence ID" value="WTZ13195.1"/>
    <property type="molecule type" value="Genomic_DNA"/>
</dbReference>
<dbReference type="AlphaFoldDB" id="A0AAU3IA42"/>
<name>A0AAU3IA42_9ACTN</name>
<reference evidence="1" key="1">
    <citation type="submission" date="2022-10" db="EMBL/GenBank/DDBJ databases">
        <title>The complete genomes of actinobacterial strains from the NBC collection.</title>
        <authorList>
            <person name="Joergensen T.S."/>
            <person name="Alvarez Arevalo M."/>
            <person name="Sterndorff E.B."/>
            <person name="Faurdal D."/>
            <person name="Vuksanovic O."/>
            <person name="Mourched A.-S."/>
            <person name="Charusanti P."/>
            <person name="Shaw S."/>
            <person name="Blin K."/>
            <person name="Weber T."/>
        </authorList>
    </citation>
    <scope>NUCLEOTIDE SEQUENCE</scope>
    <source>
        <strain evidence="1">NBC_01393</strain>
    </source>
</reference>
<organism evidence="1">
    <name type="scientific">Streptomyces sp. NBC_01393</name>
    <dbReference type="NCBI Taxonomy" id="2903851"/>
    <lineage>
        <taxon>Bacteria</taxon>
        <taxon>Bacillati</taxon>
        <taxon>Actinomycetota</taxon>
        <taxon>Actinomycetes</taxon>
        <taxon>Kitasatosporales</taxon>
        <taxon>Streptomycetaceae</taxon>
        <taxon>Streptomyces</taxon>
    </lineage>
</organism>
<evidence type="ECO:0000313" key="1">
    <source>
        <dbReference type="EMBL" id="WTZ13195.1"/>
    </source>
</evidence>
<sequence length="66" mass="7713">MDGKAPSEPQHHPDCFLCNGSGEWLWCAHFGLCDFEECRRDCNCYKQPRGWTDRDVYNGSSHQFED</sequence>
<protein>
    <submittedName>
        <fullName evidence="1">Uncharacterized protein</fullName>
    </submittedName>
</protein>
<accession>A0AAU3IA42</accession>
<proteinExistence type="predicted"/>